<keyword evidence="2" id="KW-1185">Reference proteome</keyword>
<reference evidence="1" key="1">
    <citation type="journal article" date="2020" name="Stud. Mycol.">
        <title>101 Dothideomycetes genomes: a test case for predicting lifestyles and emergence of pathogens.</title>
        <authorList>
            <person name="Haridas S."/>
            <person name="Albert R."/>
            <person name="Binder M."/>
            <person name="Bloem J."/>
            <person name="Labutti K."/>
            <person name="Salamov A."/>
            <person name="Andreopoulos B."/>
            <person name="Baker S."/>
            <person name="Barry K."/>
            <person name="Bills G."/>
            <person name="Bluhm B."/>
            <person name="Cannon C."/>
            <person name="Castanera R."/>
            <person name="Culley D."/>
            <person name="Daum C."/>
            <person name="Ezra D."/>
            <person name="Gonzalez J."/>
            <person name="Henrissat B."/>
            <person name="Kuo A."/>
            <person name="Liang C."/>
            <person name="Lipzen A."/>
            <person name="Lutzoni F."/>
            <person name="Magnuson J."/>
            <person name="Mondo S."/>
            <person name="Nolan M."/>
            <person name="Ohm R."/>
            <person name="Pangilinan J."/>
            <person name="Park H.-J."/>
            <person name="Ramirez L."/>
            <person name="Alfaro M."/>
            <person name="Sun H."/>
            <person name="Tritt A."/>
            <person name="Yoshinaga Y."/>
            <person name="Zwiers L.-H."/>
            <person name="Turgeon B."/>
            <person name="Goodwin S."/>
            <person name="Spatafora J."/>
            <person name="Crous P."/>
            <person name="Grigoriev I."/>
        </authorList>
    </citation>
    <scope>NUCLEOTIDE SEQUENCE</scope>
    <source>
        <strain evidence="1">CBS 525.71</strain>
    </source>
</reference>
<evidence type="ECO:0000313" key="2">
    <source>
        <dbReference type="Proteomes" id="UP000799754"/>
    </source>
</evidence>
<evidence type="ECO:0000313" key="1">
    <source>
        <dbReference type="EMBL" id="KAF2621485.1"/>
    </source>
</evidence>
<organism evidence="1 2">
    <name type="scientific">Macroventuria anomochaeta</name>
    <dbReference type="NCBI Taxonomy" id="301207"/>
    <lineage>
        <taxon>Eukaryota</taxon>
        <taxon>Fungi</taxon>
        <taxon>Dikarya</taxon>
        <taxon>Ascomycota</taxon>
        <taxon>Pezizomycotina</taxon>
        <taxon>Dothideomycetes</taxon>
        <taxon>Pleosporomycetidae</taxon>
        <taxon>Pleosporales</taxon>
        <taxon>Pleosporineae</taxon>
        <taxon>Didymellaceae</taxon>
        <taxon>Macroventuria</taxon>
    </lineage>
</organism>
<name>A0ACB6RHQ2_9PLEO</name>
<gene>
    <name evidence="1" type="ORF">BU25DRAFT_463708</name>
</gene>
<dbReference type="EMBL" id="MU006755">
    <property type="protein sequence ID" value="KAF2621485.1"/>
    <property type="molecule type" value="Genomic_DNA"/>
</dbReference>
<comment type="caution">
    <text evidence="1">The sequence shown here is derived from an EMBL/GenBank/DDBJ whole genome shotgun (WGS) entry which is preliminary data.</text>
</comment>
<proteinExistence type="predicted"/>
<accession>A0ACB6RHQ2</accession>
<protein>
    <submittedName>
        <fullName evidence="1">Uncharacterized protein</fullName>
    </submittedName>
</protein>
<sequence>MENEGLQEALKVKKKQGKKGKALPLIQRKETCAGTQWWSPSKVSEARWRDKVFTREAKAEKLKKVNAKKLRESNKLLKDKLDQEKREKRAREKEEQDKGRAKERKEIEMRKAERQRKKEEKEHEKALQLPQSSKRKAPKPLAGPKKKLRCGAAAHRGPPAAEPIMEAPTRTTRSGCTSILPARFENLVIIANSNVSSTSGGRPDTSSTSTEEFSAPEKRIGRSTFAQDHEGTVRALARTFALRRLHWCFDTRIGRELDYTPTVQPDTGYRICH</sequence>
<dbReference type="Proteomes" id="UP000799754">
    <property type="component" value="Unassembled WGS sequence"/>
</dbReference>